<comment type="catalytic activity">
    <reaction evidence="1">
        <text>(2S)-2-acetolactate + H(+) = (R)-acetoin + CO2</text>
        <dbReference type="Rhea" id="RHEA:21580"/>
        <dbReference type="ChEBI" id="CHEBI:15378"/>
        <dbReference type="ChEBI" id="CHEBI:15686"/>
        <dbReference type="ChEBI" id="CHEBI:16526"/>
        <dbReference type="ChEBI" id="CHEBI:58476"/>
        <dbReference type="EC" id="4.1.1.5"/>
    </reaction>
</comment>
<dbReference type="PANTHER" id="PTHR35524:SF1">
    <property type="entry name" value="ALPHA-ACETOLACTATE DECARBOXYLASE"/>
    <property type="match status" value="1"/>
</dbReference>
<dbReference type="UniPathway" id="UPA00626">
    <property type="reaction ID" value="UER00678"/>
</dbReference>
<evidence type="ECO:0000256" key="5">
    <source>
        <dbReference type="ARBA" id="ARBA00020164"/>
    </source>
</evidence>
<dbReference type="SUPFAM" id="SSF117856">
    <property type="entry name" value="AF0104/ALDC/Ptd012-like"/>
    <property type="match status" value="1"/>
</dbReference>
<name>A0A7W8ZI31_9SPHI</name>
<evidence type="ECO:0000256" key="4">
    <source>
        <dbReference type="ARBA" id="ARBA00013204"/>
    </source>
</evidence>
<dbReference type="EMBL" id="JACHCE010000001">
    <property type="protein sequence ID" value="MBB5634310.1"/>
    <property type="molecule type" value="Genomic_DNA"/>
</dbReference>
<dbReference type="EC" id="4.1.1.5" evidence="4"/>
<dbReference type="Pfam" id="PF03306">
    <property type="entry name" value="AAL_decarboxy"/>
    <property type="match status" value="1"/>
</dbReference>
<evidence type="ECO:0000313" key="9">
    <source>
        <dbReference type="EMBL" id="MBB5634310.1"/>
    </source>
</evidence>
<keyword evidence="7" id="KW-0005">Acetoin biosynthesis</keyword>
<reference evidence="9 10" key="1">
    <citation type="submission" date="2020-08" db="EMBL/GenBank/DDBJ databases">
        <title>Genomic Encyclopedia of Type Strains, Phase IV (KMG-V): Genome sequencing to study the core and pangenomes of soil and plant-associated prokaryotes.</title>
        <authorList>
            <person name="Whitman W."/>
        </authorList>
    </citation>
    <scope>NUCLEOTIDE SEQUENCE [LARGE SCALE GENOMIC DNA]</scope>
    <source>
        <strain evidence="9 10">S3M1</strain>
    </source>
</reference>
<dbReference type="GO" id="GO:0045151">
    <property type="term" value="P:acetoin biosynthetic process"/>
    <property type="evidence" value="ECO:0007669"/>
    <property type="project" value="UniProtKB-KW"/>
</dbReference>
<evidence type="ECO:0000313" key="10">
    <source>
        <dbReference type="Proteomes" id="UP000537204"/>
    </source>
</evidence>
<comment type="caution">
    <text evidence="9">The sequence shown here is derived from an EMBL/GenBank/DDBJ whole genome shotgun (WGS) entry which is preliminary data.</text>
</comment>
<evidence type="ECO:0000256" key="8">
    <source>
        <dbReference type="ARBA" id="ARBA00023239"/>
    </source>
</evidence>
<proteinExistence type="inferred from homology"/>
<gene>
    <name evidence="9" type="ORF">HDE68_000195</name>
</gene>
<dbReference type="RefSeq" id="WP_183878027.1">
    <property type="nucleotide sequence ID" value="NZ_JACHCD010000002.1"/>
</dbReference>
<dbReference type="Gene3D" id="3.30.1330.80">
    <property type="entry name" value="Hypothetical protein, similar to alpha- acetolactate decarboxylase, domain 2"/>
    <property type="match status" value="2"/>
</dbReference>
<keyword evidence="6" id="KW-0210">Decarboxylase</keyword>
<dbReference type="Proteomes" id="UP000537204">
    <property type="component" value="Unassembled WGS sequence"/>
</dbReference>
<dbReference type="GO" id="GO:0047605">
    <property type="term" value="F:acetolactate decarboxylase activity"/>
    <property type="evidence" value="ECO:0007669"/>
    <property type="project" value="UniProtKB-EC"/>
</dbReference>
<accession>A0A7W8ZI31</accession>
<organism evidence="9 10">
    <name type="scientific">Pedobacter cryoconitis</name>
    <dbReference type="NCBI Taxonomy" id="188932"/>
    <lineage>
        <taxon>Bacteria</taxon>
        <taxon>Pseudomonadati</taxon>
        <taxon>Bacteroidota</taxon>
        <taxon>Sphingobacteriia</taxon>
        <taxon>Sphingobacteriales</taxon>
        <taxon>Sphingobacteriaceae</taxon>
        <taxon>Pedobacter</taxon>
    </lineage>
</organism>
<sequence length="291" mass="32751">MRINSLVATLMTTGLMTFTAISPSFCLPRVTSQVSLTRKNSILIKKNNPKDSLPNSLFTVGIGGGLIGGLYDGFYPYKSLKEHGNFGLGAPDKLDGEIIVFEGKVYKAQHTGKTVPVEDQDMTSFAMVNFFRAERTLTPPKGLNKTAFFHYLDSVLTNVNGMYAIHIKGKFKTMKTRAFPPVKAHQHTPLAEMLNLQQFFNYKDCQGDLIGYRLPYFMDNTNISGYHFHYLSDQKDNGGHVIDLLTDDIVIEIDTLDSYTIQPPATKDFEHFDFKKNREEDIKSVERGGKN</sequence>
<comment type="similarity">
    <text evidence="3">Belongs to the alpha-acetolactate decarboxylase family.</text>
</comment>
<comment type="pathway">
    <text evidence="2">Polyol metabolism; (R,R)-butane-2,3-diol biosynthesis; (R,R)-butane-2,3-diol from pyruvate: step 2/3.</text>
</comment>
<evidence type="ECO:0000256" key="1">
    <source>
        <dbReference type="ARBA" id="ARBA00001784"/>
    </source>
</evidence>
<dbReference type="AlphaFoldDB" id="A0A7W8ZI31"/>
<dbReference type="CDD" id="cd17299">
    <property type="entry name" value="acetolactate_decarboxylase"/>
    <property type="match status" value="1"/>
</dbReference>
<protein>
    <recommendedName>
        <fullName evidence="5">Alpha-acetolactate decarboxylase</fullName>
        <ecNumber evidence="4">4.1.1.5</ecNumber>
    </recommendedName>
</protein>
<keyword evidence="8 9" id="KW-0456">Lyase</keyword>
<dbReference type="InterPro" id="IPR005128">
    <property type="entry name" value="Acetolactate_a_deCO2ase"/>
</dbReference>
<evidence type="ECO:0000256" key="2">
    <source>
        <dbReference type="ARBA" id="ARBA00005170"/>
    </source>
</evidence>
<evidence type="ECO:0000256" key="7">
    <source>
        <dbReference type="ARBA" id="ARBA00023061"/>
    </source>
</evidence>
<evidence type="ECO:0000256" key="3">
    <source>
        <dbReference type="ARBA" id="ARBA00007106"/>
    </source>
</evidence>
<evidence type="ECO:0000256" key="6">
    <source>
        <dbReference type="ARBA" id="ARBA00022793"/>
    </source>
</evidence>
<dbReference type="PANTHER" id="PTHR35524">
    <property type="entry name" value="ALPHA-ACETOLACTATE DECARBOXYLASE"/>
    <property type="match status" value="1"/>
</dbReference>